<gene>
    <name evidence="1" type="ORF">Taro_052309</name>
</gene>
<comment type="caution">
    <text evidence="1">The sequence shown here is derived from an EMBL/GenBank/DDBJ whole genome shotgun (WGS) entry which is preliminary data.</text>
</comment>
<proteinExistence type="predicted"/>
<dbReference type="EMBL" id="NMUH01008827">
    <property type="protein sequence ID" value="MQM19307.1"/>
    <property type="molecule type" value="Genomic_DNA"/>
</dbReference>
<evidence type="ECO:0000313" key="2">
    <source>
        <dbReference type="Proteomes" id="UP000652761"/>
    </source>
</evidence>
<dbReference type="Proteomes" id="UP000652761">
    <property type="component" value="Unassembled WGS sequence"/>
</dbReference>
<keyword evidence="2" id="KW-1185">Reference proteome</keyword>
<dbReference type="AlphaFoldDB" id="A0A843XJU6"/>
<sequence length="106" mass="11579">MPSKKSIANCGESPSISIKAPQLKRLLCFGSRRALVCESSHSRCGLSRRAQFGVVLLRLLFEPSRSVCESLNSRLFGVVVLQVKCVDTAPGSVDTSPRFQKTQLPD</sequence>
<accession>A0A843XJU6</accession>
<evidence type="ECO:0000313" key="1">
    <source>
        <dbReference type="EMBL" id="MQM19307.1"/>
    </source>
</evidence>
<reference evidence="1" key="1">
    <citation type="submission" date="2017-07" db="EMBL/GenBank/DDBJ databases">
        <title>Taro Niue Genome Assembly and Annotation.</title>
        <authorList>
            <person name="Atibalentja N."/>
            <person name="Keating K."/>
            <person name="Fields C.J."/>
        </authorList>
    </citation>
    <scope>NUCLEOTIDE SEQUENCE</scope>
    <source>
        <strain evidence="1">Niue_2</strain>
        <tissue evidence="1">Leaf</tissue>
    </source>
</reference>
<organism evidence="1 2">
    <name type="scientific">Colocasia esculenta</name>
    <name type="common">Wild taro</name>
    <name type="synonym">Arum esculentum</name>
    <dbReference type="NCBI Taxonomy" id="4460"/>
    <lineage>
        <taxon>Eukaryota</taxon>
        <taxon>Viridiplantae</taxon>
        <taxon>Streptophyta</taxon>
        <taxon>Embryophyta</taxon>
        <taxon>Tracheophyta</taxon>
        <taxon>Spermatophyta</taxon>
        <taxon>Magnoliopsida</taxon>
        <taxon>Liliopsida</taxon>
        <taxon>Araceae</taxon>
        <taxon>Aroideae</taxon>
        <taxon>Colocasieae</taxon>
        <taxon>Colocasia</taxon>
    </lineage>
</organism>
<name>A0A843XJU6_COLES</name>
<protein>
    <submittedName>
        <fullName evidence="1">Uncharacterized protein</fullName>
    </submittedName>
</protein>